<accession>A0A1C3VJ76</accession>
<protein>
    <submittedName>
        <fullName evidence="1">Uncharacterized protein</fullName>
    </submittedName>
</protein>
<evidence type="ECO:0000313" key="2">
    <source>
        <dbReference type="Proteomes" id="UP000199184"/>
    </source>
</evidence>
<dbReference type="AlphaFoldDB" id="A0A1C3VJ76"/>
<proteinExistence type="predicted"/>
<name>A0A1C3VJ76_9BRAD</name>
<organism evidence="1 2">
    <name type="scientific">Bradyrhizobium shewense</name>
    <dbReference type="NCBI Taxonomy" id="1761772"/>
    <lineage>
        <taxon>Bacteria</taxon>
        <taxon>Pseudomonadati</taxon>
        <taxon>Pseudomonadota</taxon>
        <taxon>Alphaproteobacteria</taxon>
        <taxon>Hyphomicrobiales</taxon>
        <taxon>Nitrobacteraceae</taxon>
        <taxon>Bradyrhizobium</taxon>
    </lineage>
</organism>
<keyword evidence="2" id="KW-1185">Reference proteome</keyword>
<dbReference type="RefSeq" id="WP_245323217.1">
    <property type="nucleotide sequence ID" value="NZ_FMAI01000004.1"/>
</dbReference>
<reference evidence="2" key="1">
    <citation type="submission" date="2016-08" db="EMBL/GenBank/DDBJ databases">
        <authorList>
            <person name="Varghese N."/>
            <person name="Submissions Spin"/>
        </authorList>
    </citation>
    <scope>NUCLEOTIDE SEQUENCE [LARGE SCALE GENOMIC DNA]</scope>
    <source>
        <strain evidence="2">ERR11</strain>
    </source>
</reference>
<dbReference type="Proteomes" id="UP000199184">
    <property type="component" value="Unassembled WGS sequence"/>
</dbReference>
<gene>
    <name evidence="1" type="ORF">GA0061098_1004306</name>
</gene>
<dbReference type="EMBL" id="FMAI01000004">
    <property type="protein sequence ID" value="SCB27791.1"/>
    <property type="molecule type" value="Genomic_DNA"/>
</dbReference>
<evidence type="ECO:0000313" key="1">
    <source>
        <dbReference type="EMBL" id="SCB27791.1"/>
    </source>
</evidence>
<sequence>MNKDMQRQILFRCPRTGINVQHRIDDERPESSEPADGYVSVRCPACMSLHFVNSTTGKLLGERGRQPVSMSRSA</sequence>